<dbReference type="SUPFAM" id="SSF46785">
    <property type="entry name" value="Winged helix' DNA-binding domain"/>
    <property type="match status" value="1"/>
</dbReference>
<dbReference type="InterPro" id="IPR036390">
    <property type="entry name" value="WH_DNA-bd_sf"/>
</dbReference>
<dbReference type="GO" id="GO:0003700">
    <property type="term" value="F:DNA-binding transcription factor activity"/>
    <property type="evidence" value="ECO:0007669"/>
    <property type="project" value="InterPro"/>
</dbReference>
<dbReference type="InterPro" id="IPR036388">
    <property type="entry name" value="WH-like_DNA-bd_sf"/>
</dbReference>
<dbReference type="Proteomes" id="UP000512286">
    <property type="component" value="Chromosome"/>
</dbReference>
<name>A0A7D7AAT9_9CLOT</name>
<feature type="domain" description="HTH marR-type" evidence="4">
    <location>
        <begin position="3"/>
        <end position="144"/>
    </location>
</feature>
<sequence>MDKKCIMGKINMISETFDKFMIKKIKAEGLPILQNHITLFHILPEDGSKLLFNQVASIWKISKSSLSDIINKYVNQGLINKFECYEDRRSIHISLTEDAIPIKLRILELEEEFRTALLKNFTQEERVVFEDNINSALNNIKKML</sequence>
<reference evidence="5 6" key="1">
    <citation type="submission" date="2020-07" db="EMBL/GenBank/DDBJ databases">
        <title>Electron transfer.</title>
        <authorList>
            <person name="Huang L."/>
            <person name="Liu X."/>
            <person name="Zhou S."/>
        </authorList>
    </citation>
    <scope>NUCLEOTIDE SEQUENCE [LARGE SCALE GENOMIC DNA]</scope>
    <source>
        <strain evidence="5 6">Lx1</strain>
    </source>
</reference>
<accession>A0A7D7AAT9</accession>
<evidence type="ECO:0000256" key="3">
    <source>
        <dbReference type="ARBA" id="ARBA00023163"/>
    </source>
</evidence>
<keyword evidence="2" id="KW-0238">DNA-binding</keyword>
<dbReference type="Gene3D" id="1.10.10.10">
    <property type="entry name" value="Winged helix-like DNA-binding domain superfamily/Winged helix DNA-binding domain"/>
    <property type="match status" value="1"/>
</dbReference>
<dbReference type="PANTHER" id="PTHR42756">
    <property type="entry name" value="TRANSCRIPTIONAL REGULATOR, MARR"/>
    <property type="match status" value="1"/>
</dbReference>
<dbReference type="EMBL" id="CP059378">
    <property type="protein sequence ID" value="QLY77964.1"/>
    <property type="molecule type" value="Genomic_DNA"/>
</dbReference>
<evidence type="ECO:0000313" key="5">
    <source>
        <dbReference type="EMBL" id="QLY77964.1"/>
    </source>
</evidence>
<evidence type="ECO:0000313" key="6">
    <source>
        <dbReference type="Proteomes" id="UP000512286"/>
    </source>
</evidence>
<protein>
    <submittedName>
        <fullName evidence="5">MarR family transcriptional regulator</fullName>
    </submittedName>
</protein>
<evidence type="ECO:0000259" key="4">
    <source>
        <dbReference type="PROSITE" id="PS50995"/>
    </source>
</evidence>
<dbReference type="AlphaFoldDB" id="A0A7D7AAT9"/>
<dbReference type="GO" id="GO:0003677">
    <property type="term" value="F:DNA binding"/>
    <property type="evidence" value="ECO:0007669"/>
    <property type="project" value="UniProtKB-KW"/>
</dbReference>
<organism evidence="5 6">
    <name type="scientific">Clostridium intestinale</name>
    <dbReference type="NCBI Taxonomy" id="36845"/>
    <lineage>
        <taxon>Bacteria</taxon>
        <taxon>Bacillati</taxon>
        <taxon>Bacillota</taxon>
        <taxon>Clostridia</taxon>
        <taxon>Eubacteriales</taxon>
        <taxon>Clostridiaceae</taxon>
        <taxon>Clostridium</taxon>
    </lineage>
</organism>
<keyword evidence="1" id="KW-0805">Transcription regulation</keyword>
<evidence type="ECO:0000256" key="2">
    <source>
        <dbReference type="ARBA" id="ARBA00023125"/>
    </source>
</evidence>
<proteinExistence type="predicted"/>
<gene>
    <name evidence="5" type="ORF">HZF06_12715</name>
</gene>
<evidence type="ECO:0000256" key="1">
    <source>
        <dbReference type="ARBA" id="ARBA00023015"/>
    </source>
</evidence>
<dbReference type="KEGG" id="cint:HZF06_12715"/>
<dbReference type="SMART" id="SM00347">
    <property type="entry name" value="HTH_MARR"/>
    <property type="match status" value="1"/>
</dbReference>
<keyword evidence="3" id="KW-0804">Transcription</keyword>
<dbReference type="PANTHER" id="PTHR42756:SF1">
    <property type="entry name" value="TRANSCRIPTIONAL REPRESSOR OF EMRAB OPERON"/>
    <property type="match status" value="1"/>
</dbReference>
<dbReference type="PROSITE" id="PS50995">
    <property type="entry name" value="HTH_MARR_2"/>
    <property type="match status" value="1"/>
</dbReference>
<dbReference type="InterPro" id="IPR000835">
    <property type="entry name" value="HTH_MarR-typ"/>
</dbReference>